<feature type="domain" description="Helicase ATP-binding" evidence="6">
    <location>
        <begin position="27"/>
        <end position="145"/>
    </location>
</feature>
<keyword evidence="2" id="KW-0378">Hydrolase</keyword>
<name>A0A2T4DBH7_9BACT</name>
<dbReference type="InterPro" id="IPR014014">
    <property type="entry name" value="RNA_helicase_DEAD_Q_motif"/>
</dbReference>
<dbReference type="PROSITE" id="PS51192">
    <property type="entry name" value="HELICASE_ATP_BIND_1"/>
    <property type="match status" value="1"/>
</dbReference>
<proteinExistence type="predicted"/>
<dbReference type="GO" id="GO:0005829">
    <property type="term" value="C:cytosol"/>
    <property type="evidence" value="ECO:0007669"/>
    <property type="project" value="TreeGrafter"/>
</dbReference>
<keyword evidence="3 8" id="KW-0347">Helicase</keyword>
<protein>
    <submittedName>
        <fullName evidence="8">DEAD/DEAH box helicase</fullName>
    </submittedName>
</protein>
<feature type="non-terminal residue" evidence="8">
    <location>
        <position position="1"/>
    </location>
</feature>
<dbReference type="EMBL" id="PYVU01000477">
    <property type="protein sequence ID" value="PTB91072.1"/>
    <property type="molecule type" value="Genomic_DNA"/>
</dbReference>
<dbReference type="GO" id="GO:0005524">
    <property type="term" value="F:ATP binding"/>
    <property type="evidence" value="ECO:0007669"/>
    <property type="project" value="UniProtKB-KW"/>
</dbReference>
<evidence type="ECO:0000256" key="1">
    <source>
        <dbReference type="ARBA" id="ARBA00022741"/>
    </source>
</evidence>
<gene>
    <name evidence="8" type="ORF">C9994_16195</name>
</gene>
<evidence type="ECO:0000313" key="8">
    <source>
        <dbReference type="EMBL" id="PTB91072.1"/>
    </source>
</evidence>
<dbReference type="GO" id="GO:0003724">
    <property type="term" value="F:RNA helicase activity"/>
    <property type="evidence" value="ECO:0007669"/>
    <property type="project" value="InterPro"/>
</dbReference>
<dbReference type="Proteomes" id="UP000240608">
    <property type="component" value="Unassembled WGS sequence"/>
</dbReference>
<evidence type="ECO:0000259" key="7">
    <source>
        <dbReference type="PROSITE" id="PS51195"/>
    </source>
</evidence>
<dbReference type="PANTHER" id="PTHR47959:SF13">
    <property type="entry name" value="ATP-DEPENDENT RNA HELICASE RHLE"/>
    <property type="match status" value="1"/>
</dbReference>
<dbReference type="CDD" id="cd00268">
    <property type="entry name" value="DEADc"/>
    <property type="match status" value="1"/>
</dbReference>
<evidence type="ECO:0000256" key="2">
    <source>
        <dbReference type="ARBA" id="ARBA00022801"/>
    </source>
</evidence>
<feature type="short sequence motif" description="Q motif" evidence="5">
    <location>
        <begin position="1"/>
        <end position="24"/>
    </location>
</feature>
<comment type="caution">
    <text evidence="8">The sequence shown here is derived from an EMBL/GenBank/DDBJ whole genome shotgun (WGS) entry which is preliminary data.</text>
</comment>
<dbReference type="InterPro" id="IPR050079">
    <property type="entry name" value="DEAD_box_RNA_helicase"/>
</dbReference>
<dbReference type="AlphaFoldDB" id="A0A2T4DBH7"/>
<evidence type="ECO:0000313" key="9">
    <source>
        <dbReference type="Proteomes" id="UP000240608"/>
    </source>
</evidence>
<dbReference type="SUPFAM" id="SSF52540">
    <property type="entry name" value="P-loop containing nucleoside triphosphate hydrolases"/>
    <property type="match status" value="1"/>
</dbReference>
<organism evidence="8 9">
    <name type="scientific">Marivirga lumbricoides</name>
    <dbReference type="NCBI Taxonomy" id="1046115"/>
    <lineage>
        <taxon>Bacteria</taxon>
        <taxon>Pseudomonadati</taxon>
        <taxon>Bacteroidota</taxon>
        <taxon>Cytophagia</taxon>
        <taxon>Cytophagales</taxon>
        <taxon>Marivirgaceae</taxon>
        <taxon>Marivirga</taxon>
    </lineage>
</organism>
<dbReference type="GO" id="GO:0016787">
    <property type="term" value="F:hydrolase activity"/>
    <property type="evidence" value="ECO:0007669"/>
    <property type="project" value="UniProtKB-KW"/>
</dbReference>
<dbReference type="PANTHER" id="PTHR47959">
    <property type="entry name" value="ATP-DEPENDENT RNA HELICASE RHLE-RELATED"/>
    <property type="match status" value="1"/>
</dbReference>
<dbReference type="Gene3D" id="3.40.50.300">
    <property type="entry name" value="P-loop containing nucleotide triphosphate hydrolases"/>
    <property type="match status" value="1"/>
</dbReference>
<evidence type="ECO:0000259" key="6">
    <source>
        <dbReference type="PROSITE" id="PS51192"/>
    </source>
</evidence>
<dbReference type="InterPro" id="IPR027417">
    <property type="entry name" value="P-loop_NTPase"/>
</dbReference>
<keyword evidence="4" id="KW-0067">ATP-binding</keyword>
<dbReference type="PROSITE" id="PS51195">
    <property type="entry name" value="Q_MOTIF"/>
    <property type="match status" value="1"/>
</dbReference>
<sequence>FNLSKPLKQAINDLAFDAPTAIQEKAFPAILSGKDVIGIAQTGTGKTFAYMLPILHQLKFSKQLTPRVLILVPTRELVMQVEENIKSYAKYMSVRVLGIYGEANIRLQMEAIAEGLDILVATPGRLYDLVIKRVLSLKDIRLRVIVGIMHKPIRFKISFQFTVKPC</sequence>
<dbReference type="Pfam" id="PF00270">
    <property type="entry name" value="DEAD"/>
    <property type="match status" value="1"/>
</dbReference>
<evidence type="ECO:0000256" key="4">
    <source>
        <dbReference type="ARBA" id="ARBA00022840"/>
    </source>
</evidence>
<reference evidence="8 9" key="1">
    <citation type="submission" date="2018-03" db="EMBL/GenBank/DDBJ databases">
        <title>Cross-interface Injection: A General Nanoliter Liquid Handling Method Applied to Single Cells Genome Amplification Automated Nanoliter Liquid Handling Applied to Single Cell Multiple Displacement Amplification.</title>
        <authorList>
            <person name="Yun J."/>
            <person name="Xu P."/>
            <person name="Xu J."/>
            <person name="Dai X."/>
            <person name="Wang Y."/>
            <person name="Zheng X."/>
            <person name="Cao C."/>
            <person name="Yi Q."/>
            <person name="Zhu Y."/>
            <person name="Wang L."/>
            <person name="Dong Z."/>
            <person name="Huang Y."/>
            <person name="Huang L."/>
            <person name="Du W."/>
        </authorList>
    </citation>
    <scope>NUCLEOTIDE SEQUENCE [LARGE SCALE GENOMIC DNA]</scope>
    <source>
        <strain evidence="8 9">Z-D1-2</strain>
    </source>
</reference>
<dbReference type="InterPro" id="IPR014001">
    <property type="entry name" value="Helicase_ATP-bd"/>
</dbReference>
<dbReference type="SMART" id="SM00487">
    <property type="entry name" value="DEXDc"/>
    <property type="match status" value="1"/>
</dbReference>
<accession>A0A2T4DBH7</accession>
<dbReference type="InterPro" id="IPR011545">
    <property type="entry name" value="DEAD/DEAH_box_helicase_dom"/>
</dbReference>
<dbReference type="GO" id="GO:0003676">
    <property type="term" value="F:nucleic acid binding"/>
    <property type="evidence" value="ECO:0007669"/>
    <property type="project" value="InterPro"/>
</dbReference>
<dbReference type="InterPro" id="IPR044742">
    <property type="entry name" value="DEAD/DEAH_RhlB"/>
</dbReference>
<feature type="domain" description="DEAD-box RNA helicase Q" evidence="7">
    <location>
        <begin position="1"/>
        <end position="24"/>
    </location>
</feature>
<keyword evidence="1" id="KW-0547">Nucleotide-binding</keyword>
<evidence type="ECO:0000256" key="5">
    <source>
        <dbReference type="PROSITE-ProRule" id="PRU00552"/>
    </source>
</evidence>
<evidence type="ECO:0000256" key="3">
    <source>
        <dbReference type="ARBA" id="ARBA00022806"/>
    </source>
</evidence>